<keyword evidence="7" id="KW-1185">Reference proteome</keyword>
<dbReference type="InterPro" id="IPR033704">
    <property type="entry name" value="dUTPase_trimeric"/>
</dbReference>
<protein>
    <recommendedName>
        <fullName evidence="5">dUTPase-like domain-containing protein</fullName>
    </recommendedName>
</protein>
<feature type="compositionally biased region" description="Polar residues" evidence="4">
    <location>
        <begin position="47"/>
        <end position="71"/>
    </location>
</feature>
<evidence type="ECO:0000256" key="4">
    <source>
        <dbReference type="SAM" id="MobiDB-lite"/>
    </source>
</evidence>
<reference evidence="6" key="2">
    <citation type="submission" date="2025-09" db="UniProtKB">
        <authorList>
            <consortium name="Ensembl"/>
        </authorList>
    </citation>
    <scope>IDENTIFICATION</scope>
</reference>
<dbReference type="InterPro" id="IPR036157">
    <property type="entry name" value="dUTPase-like_sf"/>
</dbReference>
<dbReference type="OrthoDB" id="9900537at2759"/>
<organism evidence="6 7">
    <name type="scientific">Malurus cyaneus samueli</name>
    <dbReference type="NCBI Taxonomy" id="2593467"/>
    <lineage>
        <taxon>Eukaryota</taxon>
        <taxon>Metazoa</taxon>
        <taxon>Chordata</taxon>
        <taxon>Craniata</taxon>
        <taxon>Vertebrata</taxon>
        <taxon>Euteleostomi</taxon>
        <taxon>Archelosauria</taxon>
        <taxon>Archosauria</taxon>
        <taxon>Dinosauria</taxon>
        <taxon>Saurischia</taxon>
        <taxon>Theropoda</taxon>
        <taxon>Coelurosauria</taxon>
        <taxon>Aves</taxon>
        <taxon>Neognathae</taxon>
        <taxon>Neoaves</taxon>
        <taxon>Telluraves</taxon>
        <taxon>Australaves</taxon>
        <taxon>Passeriformes</taxon>
        <taxon>Meliphagoidea</taxon>
        <taxon>Maluridae</taxon>
        <taxon>Malurus</taxon>
    </lineage>
</organism>
<accession>A0A8C5TUR1</accession>
<keyword evidence="1" id="KW-0645">Protease</keyword>
<feature type="domain" description="dUTPase-like" evidence="5">
    <location>
        <begin position="70"/>
        <end position="195"/>
    </location>
</feature>
<dbReference type="GO" id="GO:0004190">
    <property type="term" value="F:aspartic-type endopeptidase activity"/>
    <property type="evidence" value="ECO:0007669"/>
    <property type="project" value="UniProtKB-KW"/>
</dbReference>
<evidence type="ECO:0000256" key="2">
    <source>
        <dbReference type="ARBA" id="ARBA00022750"/>
    </source>
</evidence>
<evidence type="ECO:0000313" key="7">
    <source>
        <dbReference type="Proteomes" id="UP000694560"/>
    </source>
</evidence>
<evidence type="ECO:0000256" key="3">
    <source>
        <dbReference type="ARBA" id="ARBA00022801"/>
    </source>
</evidence>
<proteinExistence type="predicted"/>
<dbReference type="CDD" id="cd07557">
    <property type="entry name" value="trimeric_dUTPase"/>
    <property type="match status" value="1"/>
</dbReference>
<dbReference type="AlphaFoldDB" id="A0A8C5TUR1"/>
<dbReference type="PANTHER" id="PTHR19422:SF123">
    <property type="entry name" value="RT1 CLASS I, LOCUS CE15"/>
    <property type="match status" value="1"/>
</dbReference>
<sequence>MFPLRKTRPLTPPMPSPRTVVSPLPVQFPRHRNLPSAAGKHQEQRIEPSQQQPRRDTSSCCSPSGTLQPASALQPATRGSLGLDLAASVDSTLLTSQPQKIPTAVRGPLIIDGQPVGALLLGRSSASMLGLFVLPGVIDADYMGEIMVMVYTPFPPVNIWRGQRIAQAVPLDQLSKSIAPVKDTPRAEDGFGSTGGLTLTN</sequence>
<keyword evidence="3" id="KW-0378">Hydrolase</keyword>
<dbReference type="Pfam" id="PF00692">
    <property type="entry name" value="dUTPase"/>
    <property type="match status" value="1"/>
</dbReference>
<dbReference type="Gene3D" id="2.70.40.10">
    <property type="match status" value="1"/>
</dbReference>
<dbReference type="Proteomes" id="UP000694560">
    <property type="component" value="Unplaced"/>
</dbReference>
<evidence type="ECO:0000256" key="1">
    <source>
        <dbReference type="ARBA" id="ARBA00022670"/>
    </source>
</evidence>
<dbReference type="InterPro" id="IPR029054">
    <property type="entry name" value="dUTPase-like"/>
</dbReference>
<dbReference type="InterPro" id="IPR051592">
    <property type="entry name" value="HERV-K_Pro_peptidase_A2"/>
</dbReference>
<evidence type="ECO:0000259" key="5">
    <source>
        <dbReference type="Pfam" id="PF00692"/>
    </source>
</evidence>
<dbReference type="PANTHER" id="PTHR19422">
    <property type="entry name" value="GAG RETROVIRAL POLYPROTEIN"/>
    <property type="match status" value="1"/>
</dbReference>
<dbReference type="Ensembl" id="ENSMCST00000013071.1">
    <property type="protein sequence ID" value="ENSMCSP00000012741.1"/>
    <property type="gene ID" value="ENSMCSG00000009023.1"/>
</dbReference>
<feature type="region of interest" description="Disordered" evidence="4">
    <location>
        <begin position="182"/>
        <end position="201"/>
    </location>
</feature>
<feature type="region of interest" description="Disordered" evidence="4">
    <location>
        <begin position="1"/>
        <end position="74"/>
    </location>
</feature>
<name>A0A8C5TUR1_9PASS</name>
<reference evidence="6" key="1">
    <citation type="submission" date="2025-08" db="UniProtKB">
        <authorList>
            <consortium name="Ensembl"/>
        </authorList>
    </citation>
    <scope>IDENTIFICATION</scope>
</reference>
<dbReference type="SUPFAM" id="SSF51283">
    <property type="entry name" value="dUTPase-like"/>
    <property type="match status" value="1"/>
</dbReference>
<keyword evidence="2" id="KW-0064">Aspartyl protease</keyword>
<dbReference type="GO" id="GO:0006508">
    <property type="term" value="P:proteolysis"/>
    <property type="evidence" value="ECO:0007669"/>
    <property type="project" value="UniProtKB-KW"/>
</dbReference>
<evidence type="ECO:0000313" key="6">
    <source>
        <dbReference type="Ensembl" id="ENSMCSP00000012741.1"/>
    </source>
</evidence>